<dbReference type="InterPro" id="IPR000794">
    <property type="entry name" value="Beta-ketoacyl_synthase"/>
</dbReference>
<dbReference type="GO" id="GO:0004315">
    <property type="term" value="F:3-oxoacyl-[acyl-carrier-protein] synthase activity"/>
    <property type="evidence" value="ECO:0007669"/>
    <property type="project" value="TreeGrafter"/>
</dbReference>
<dbReference type="Gene3D" id="3.40.47.10">
    <property type="match status" value="1"/>
</dbReference>
<evidence type="ECO:0000313" key="3">
    <source>
        <dbReference type="EMBL" id="EQD76768.1"/>
    </source>
</evidence>
<feature type="domain" description="Beta-ketoacyl synthase-like N-terminal" evidence="2">
    <location>
        <begin position="2"/>
        <end position="83"/>
    </location>
</feature>
<dbReference type="PANTHER" id="PTHR11712:SF336">
    <property type="entry name" value="3-OXOACYL-[ACYL-CARRIER-PROTEIN] SYNTHASE, MITOCHONDRIAL"/>
    <property type="match status" value="1"/>
</dbReference>
<dbReference type="EMBL" id="AUZX01002402">
    <property type="protein sequence ID" value="EQD76768.1"/>
    <property type="molecule type" value="Genomic_DNA"/>
</dbReference>
<protein>
    <submittedName>
        <fullName evidence="3">3-oxoacyl-(Acyl-carrier-protein) synthase II</fullName>
    </submittedName>
</protein>
<gene>
    <name evidence="3" type="ORF">B1A_03257</name>
</gene>
<feature type="non-terminal residue" evidence="3">
    <location>
        <position position="83"/>
    </location>
</feature>
<dbReference type="PANTHER" id="PTHR11712">
    <property type="entry name" value="POLYKETIDE SYNTHASE-RELATED"/>
    <property type="match status" value="1"/>
</dbReference>
<dbReference type="AlphaFoldDB" id="T1C7A4"/>
<dbReference type="GO" id="GO:0005829">
    <property type="term" value="C:cytosol"/>
    <property type="evidence" value="ECO:0007669"/>
    <property type="project" value="TreeGrafter"/>
</dbReference>
<reference evidence="3" key="1">
    <citation type="submission" date="2013-08" db="EMBL/GenBank/DDBJ databases">
        <authorList>
            <person name="Mendez C."/>
            <person name="Richter M."/>
            <person name="Ferrer M."/>
            <person name="Sanchez J."/>
        </authorList>
    </citation>
    <scope>NUCLEOTIDE SEQUENCE</scope>
</reference>
<organism evidence="3">
    <name type="scientific">mine drainage metagenome</name>
    <dbReference type="NCBI Taxonomy" id="410659"/>
    <lineage>
        <taxon>unclassified sequences</taxon>
        <taxon>metagenomes</taxon>
        <taxon>ecological metagenomes</taxon>
    </lineage>
</organism>
<dbReference type="InterPro" id="IPR016039">
    <property type="entry name" value="Thiolase-like"/>
</dbReference>
<reference evidence="3" key="2">
    <citation type="journal article" date="2014" name="ISME J.">
        <title>Microbial stratification in low pH oxic and suboxic macroscopic growths along an acid mine drainage.</title>
        <authorList>
            <person name="Mendez-Garcia C."/>
            <person name="Mesa V."/>
            <person name="Sprenger R.R."/>
            <person name="Richter M."/>
            <person name="Diez M.S."/>
            <person name="Solano J."/>
            <person name="Bargiela R."/>
            <person name="Golyshina O.V."/>
            <person name="Manteca A."/>
            <person name="Ramos J.L."/>
            <person name="Gallego J.R."/>
            <person name="Llorente I."/>
            <person name="Martins Dos Santos V.A."/>
            <person name="Jensen O.N."/>
            <person name="Pelaez A.I."/>
            <person name="Sanchez J."/>
            <person name="Ferrer M."/>
        </authorList>
    </citation>
    <scope>NUCLEOTIDE SEQUENCE</scope>
</reference>
<dbReference type="Pfam" id="PF00109">
    <property type="entry name" value="ketoacyl-synt"/>
    <property type="match status" value="1"/>
</dbReference>
<dbReference type="SUPFAM" id="SSF53901">
    <property type="entry name" value="Thiolase-like"/>
    <property type="match status" value="1"/>
</dbReference>
<proteinExistence type="predicted"/>
<evidence type="ECO:0000256" key="1">
    <source>
        <dbReference type="ARBA" id="ARBA00022679"/>
    </source>
</evidence>
<accession>T1C7A4</accession>
<sequence>MTGMGIVSPVGSAVETAWKAVLAGQSGIGPVKRFDVSAFPVRFAGEVSGFDQDRYFDSKDLRRMDDFMHYGVAAGVQAVEDAG</sequence>
<dbReference type="InterPro" id="IPR014030">
    <property type="entry name" value="Ketoacyl_synth_N"/>
</dbReference>
<keyword evidence="1" id="KW-0808">Transferase</keyword>
<dbReference type="GO" id="GO:0006633">
    <property type="term" value="P:fatty acid biosynthetic process"/>
    <property type="evidence" value="ECO:0007669"/>
    <property type="project" value="TreeGrafter"/>
</dbReference>
<evidence type="ECO:0000259" key="2">
    <source>
        <dbReference type="Pfam" id="PF00109"/>
    </source>
</evidence>
<comment type="caution">
    <text evidence="3">The sequence shown here is derived from an EMBL/GenBank/DDBJ whole genome shotgun (WGS) entry which is preliminary data.</text>
</comment>
<name>T1C7A4_9ZZZZ</name>